<name>W4FVK9_APHAT</name>
<dbReference type="EMBL" id="KI913159">
    <property type="protein sequence ID" value="ETV71532.1"/>
    <property type="molecule type" value="Genomic_DNA"/>
</dbReference>
<evidence type="ECO:0000313" key="1">
    <source>
        <dbReference type="EMBL" id="ETV71532.1"/>
    </source>
</evidence>
<sequence>MRWQAEQAGDELVALDAACACAEEVASEDRTPRNWDQVKSATGFLWCGLVRLPIRELSVAGADPMDTVVGDDEHGMEWDVNGFEAAGGCDERATKGFSRVAVGMPSRWGQIVGVLRGSSQIWSAESWGEVSPDTEVIGTVGTASGGLVPWSGDGEGGFEGLKGFREVVVGGRATVVGNPEELNHDFGWPCGKRRMLQAPSWMPGYEVEMASASSTKTRLEMVRVWVPCGCWLAVSDMDGVSVTLLLSYEDIHAVANVHDRQYGALTEAEFTDATVEPSKGCVGVNLAGSKKMGHELARKGGHTEFVL</sequence>
<dbReference type="VEuPathDB" id="FungiDB:H257_13195"/>
<protein>
    <submittedName>
        <fullName evidence="1">Uncharacterized protein</fullName>
    </submittedName>
</protein>
<reference evidence="1" key="1">
    <citation type="submission" date="2013-12" db="EMBL/GenBank/DDBJ databases">
        <title>The Genome Sequence of Aphanomyces astaci APO3.</title>
        <authorList>
            <consortium name="The Broad Institute Genomics Platform"/>
            <person name="Russ C."/>
            <person name="Tyler B."/>
            <person name="van West P."/>
            <person name="Dieguez-Uribeondo J."/>
            <person name="Young S.K."/>
            <person name="Zeng Q."/>
            <person name="Gargeya S."/>
            <person name="Fitzgerald M."/>
            <person name="Abouelleil A."/>
            <person name="Alvarado L."/>
            <person name="Chapman S.B."/>
            <person name="Gainer-Dewar J."/>
            <person name="Goldberg J."/>
            <person name="Griggs A."/>
            <person name="Gujja S."/>
            <person name="Hansen M."/>
            <person name="Howarth C."/>
            <person name="Imamovic A."/>
            <person name="Ireland A."/>
            <person name="Larimer J."/>
            <person name="McCowan C."/>
            <person name="Murphy C."/>
            <person name="Pearson M."/>
            <person name="Poon T.W."/>
            <person name="Priest M."/>
            <person name="Roberts A."/>
            <person name="Saif S."/>
            <person name="Shea T."/>
            <person name="Sykes S."/>
            <person name="Wortman J."/>
            <person name="Nusbaum C."/>
            <person name="Birren B."/>
        </authorList>
    </citation>
    <scope>NUCLEOTIDE SEQUENCE [LARGE SCALE GENOMIC DNA]</scope>
    <source>
        <strain evidence="1">APO3</strain>
    </source>
</reference>
<gene>
    <name evidence="1" type="ORF">H257_13195</name>
</gene>
<dbReference type="RefSeq" id="XP_009838965.1">
    <property type="nucleotide sequence ID" value="XM_009840663.1"/>
</dbReference>
<proteinExistence type="predicted"/>
<dbReference type="AlphaFoldDB" id="W4FVK9"/>
<dbReference type="GeneID" id="20815191"/>
<accession>W4FVK9</accession>
<organism evidence="1">
    <name type="scientific">Aphanomyces astaci</name>
    <name type="common">Crayfish plague agent</name>
    <dbReference type="NCBI Taxonomy" id="112090"/>
    <lineage>
        <taxon>Eukaryota</taxon>
        <taxon>Sar</taxon>
        <taxon>Stramenopiles</taxon>
        <taxon>Oomycota</taxon>
        <taxon>Saprolegniomycetes</taxon>
        <taxon>Saprolegniales</taxon>
        <taxon>Verrucalvaceae</taxon>
        <taxon>Aphanomyces</taxon>
    </lineage>
</organism>